<dbReference type="EMBL" id="CAMXCT010003635">
    <property type="protein sequence ID" value="CAI4005493.1"/>
    <property type="molecule type" value="Genomic_DNA"/>
</dbReference>
<reference evidence="3" key="2">
    <citation type="submission" date="2024-04" db="EMBL/GenBank/DDBJ databases">
        <authorList>
            <person name="Chen Y."/>
            <person name="Shah S."/>
            <person name="Dougan E. K."/>
            <person name="Thang M."/>
            <person name="Chan C."/>
        </authorList>
    </citation>
    <scope>NUCLEOTIDE SEQUENCE [LARGE SCALE GENOMIC DNA]</scope>
</reference>
<keyword evidence="1" id="KW-0732">Signal</keyword>
<evidence type="ECO:0000313" key="4">
    <source>
        <dbReference type="EMBL" id="CAL4792805.1"/>
    </source>
</evidence>
<dbReference type="AlphaFoldDB" id="A0A9P1DAG6"/>
<accession>A0A9P1DAG6</accession>
<comment type="caution">
    <text evidence="2">The sequence shown here is derived from an EMBL/GenBank/DDBJ whole genome shotgun (WGS) entry which is preliminary data.</text>
</comment>
<sequence>MVIGAVVALWAATLAAADENCLLQTFPPTQELQVEESTMADLVLDQPIACPEGFADFSYNWTGVAGFPNGGPLSNGQEIGPNIELVGFNETMGGPCIGAAIWNITNNDPASPGADTDLQTCPNNNVASAPFCNILVVQQDGSAAGKVNDCNPGGGFAQINLQFTVPITLIALNFWDIEQNDDLQIFWNSDGTPGNAFAPGTGGVDGTGSELFLNKEKVTTWSLRFTASGGVNGVRYCGTTTTTTPGGDVTGDPHIRTLDGNHYLLLNQGTFSLWRFSGQANVDWQIYTRYSGHQSFTKGLLLVDQSAKRFRRALEITAKDCKWRTRTEGNEWEVVQHPELFSGEGTALNLTRHHLRFFMNNKHDENDGHDGQREVAVLSFRCRPTHYMNLAIKMRRAEDVKFVEGELRSLVFLPFRRGCLDGCHFLPDLFVGLEH</sequence>
<dbReference type="EMBL" id="CAMXCT030003635">
    <property type="protein sequence ID" value="CAL4792805.1"/>
    <property type="molecule type" value="Genomic_DNA"/>
</dbReference>
<organism evidence="2">
    <name type="scientific">Cladocopium goreaui</name>
    <dbReference type="NCBI Taxonomy" id="2562237"/>
    <lineage>
        <taxon>Eukaryota</taxon>
        <taxon>Sar</taxon>
        <taxon>Alveolata</taxon>
        <taxon>Dinophyceae</taxon>
        <taxon>Suessiales</taxon>
        <taxon>Symbiodiniaceae</taxon>
        <taxon>Cladocopium</taxon>
    </lineage>
</organism>
<proteinExistence type="predicted"/>
<name>A0A9P1DAG6_9DINO</name>
<reference evidence="2" key="1">
    <citation type="submission" date="2022-10" db="EMBL/GenBank/DDBJ databases">
        <authorList>
            <person name="Chen Y."/>
            <person name="Dougan E. K."/>
            <person name="Chan C."/>
            <person name="Rhodes N."/>
            <person name="Thang M."/>
        </authorList>
    </citation>
    <scope>NUCLEOTIDE SEQUENCE</scope>
</reference>
<dbReference type="EMBL" id="CAMXCT020003635">
    <property type="protein sequence ID" value="CAL1158868.1"/>
    <property type="molecule type" value="Genomic_DNA"/>
</dbReference>
<evidence type="ECO:0000313" key="3">
    <source>
        <dbReference type="EMBL" id="CAL1158868.1"/>
    </source>
</evidence>
<evidence type="ECO:0000313" key="5">
    <source>
        <dbReference type="Proteomes" id="UP001152797"/>
    </source>
</evidence>
<dbReference type="Proteomes" id="UP001152797">
    <property type="component" value="Unassembled WGS sequence"/>
</dbReference>
<feature type="signal peptide" evidence="1">
    <location>
        <begin position="1"/>
        <end position="17"/>
    </location>
</feature>
<evidence type="ECO:0000313" key="2">
    <source>
        <dbReference type="EMBL" id="CAI4005493.1"/>
    </source>
</evidence>
<protein>
    <submittedName>
        <fullName evidence="4">Deoxynucleoside triphosphate triphosphohydrolase SAMHD1</fullName>
    </submittedName>
</protein>
<feature type="chain" id="PRO_5043271329" evidence="1">
    <location>
        <begin position="18"/>
        <end position="435"/>
    </location>
</feature>
<keyword evidence="5" id="KW-1185">Reference proteome</keyword>
<evidence type="ECO:0000256" key="1">
    <source>
        <dbReference type="SAM" id="SignalP"/>
    </source>
</evidence>
<gene>
    <name evidence="2" type="ORF">C1SCF055_LOCUS31210</name>
</gene>